<feature type="region of interest" description="Disordered" evidence="2">
    <location>
        <begin position="122"/>
        <end position="147"/>
    </location>
</feature>
<dbReference type="EMBL" id="JAVDPF010000002">
    <property type="protein sequence ID" value="KAL1885611.1"/>
    <property type="molecule type" value="Genomic_DNA"/>
</dbReference>
<feature type="coiled-coil region" evidence="1">
    <location>
        <begin position="63"/>
        <end position="90"/>
    </location>
</feature>
<feature type="compositionally biased region" description="Polar residues" evidence="2">
    <location>
        <begin position="195"/>
        <end position="204"/>
    </location>
</feature>
<comment type="caution">
    <text evidence="3">The sequence shown here is derived from an EMBL/GenBank/DDBJ whole genome shotgun (WGS) entry which is preliminary data.</text>
</comment>
<feature type="region of interest" description="Disordered" evidence="2">
    <location>
        <begin position="1"/>
        <end position="32"/>
    </location>
</feature>
<evidence type="ECO:0000313" key="4">
    <source>
        <dbReference type="Proteomes" id="UP001583193"/>
    </source>
</evidence>
<feature type="compositionally biased region" description="Low complexity" evidence="2">
    <location>
        <begin position="1"/>
        <end position="19"/>
    </location>
</feature>
<gene>
    <name evidence="3" type="ORF">Plec18167_001106</name>
</gene>
<keyword evidence="4" id="KW-1185">Reference proteome</keyword>
<name>A0ABR3YCD9_9EURO</name>
<sequence length="285" mass="31660">MTTASLTASSTPSSPALSSFVIPPPRRRQQKKMSITQTYYLAHTARSKLTKEASRADHDLRLLVGHANLLDSLMLELADAEQEQERWFNQTVSGATKAAEEKSSKKHIQWADSIIEEAIVEDPEEDWDPEDLSDLDSDTSDDSCSDYDEDEFIVDSATATPFRRAPSPVAIITEQEVDEDETDSDDEYIEEHGTLTLTRASSRQSPPELSSDSDEESEDDSMPPSPEAPTFDAFSEKEHQAVSALFDNKQPATADLPLSESPESDLFNPEYYVPAQDQGTMIEAY</sequence>
<feature type="compositionally biased region" description="Acidic residues" evidence="2">
    <location>
        <begin position="211"/>
        <end position="221"/>
    </location>
</feature>
<dbReference type="InterPro" id="IPR037738">
    <property type="entry name" value="Ecm13-like"/>
</dbReference>
<dbReference type="Proteomes" id="UP001583193">
    <property type="component" value="Unassembled WGS sequence"/>
</dbReference>
<evidence type="ECO:0000313" key="3">
    <source>
        <dbReference type="EMBL" id="KAL1885611.1"/>
    </source>
</evidence>
<proteinExistence type="predicted"/>
<keyword evidence="1" id="KW-0175">Coiled coil</keyword>
<organism evidence="3 4">
    <name type="scientific">Paecilomyces lecythidis</name>
    <dbReference type="NCBI Taxonomy" id="3004212"/>
    <lineage>
        <taxon>Eukaryota</taxon>
        <taxon>Fungi</taxon>
        <taxon>Dikarya</taxon>
        <taxon>Ascomycota</taxon>
        <taxon>Pezizomycotina</taxon>
        <taxon>Eurotiomycetes</taxon>
        <taxon>Eurotiomycetidae</taxon>
        <taxon>Eurotiales</taxon>
        <taxon>Thermoascaceae</taxon>
        <taxon>Paecilomyces</taxon>
    </lineage>
</organism>
<feature type="region of interest" description="Disordered" evidence="2">
    <location>
        <begin position="165"/>
        <end position="270"/>
    </location>
</feature>
<evidence type="ECO:0000256" key="2">
    <source>
        <dbReference type="SAM" id="MobiDB-lite"/>
    </source>
</evidence>
<dbReference type="PANTHER" id="PTHR36826:SF1">
    <property type="entry name" value="PROTEIN ECM13"/>
    <property type="match status" value="1"/>
</dbReference>
<reference evidence="3 4" key="1">
    <citation type="journal article" date="2024" name="IMA Fungus">
        <title>IMA Genome - F19 : A genome assembly and annotation guide to empower mycologists, including annotated draft genome sequences of Ceratocystis pirilliformis, Diaporthe australafricana, Fusarium ophioides, Paecilomyces lecythidis, and Sporothrix stenoceras.</title>
        <authorList>
            <person name="Aylward J."/>
            <person name="Wilson A.M."/>
            <person name="Visagie C.M."/>
            <person name="Spraker J."/>
            <person name="Barnes I."/>
            <person name="Buitendag C."/>
            <person name="Ceriani C."/>
            <person name="Del Mar Angel L."/>
            <person name="du Plessis D."/>
            <person name="Fuchs T."/>
            <person name="Gasser K."/>
            <person name="Kramer D."/>
            <person name="Li W."/>
            <person name="Munsamy K."/>
            <person name="Piso A."/>
            <person name="Price J.L."/>
            <person name="Sonnekus B."/>
            <person name="Thomas C."/>
            <person name="van der Nest A."/>
            <person name="van Dijk A."/>
            <person name="van Heerden A."/>
            <person name="van Vuuren N."/>
            <person name="Yilmaz N."/>
            <person name="Duong T.A."/>
            <person name="van der Merwe N.A."/>
            <person name="Wingfield M.J."/>
            <person name="Wingfield B.D."/>
        </authorList>
    </citation>
    <scope>NUCLEOTIDE SEQUENCE [LARGE SCALE GENOMIC DNA]</scope>
    <source>
        <strain evidence="3 4">CMW 18167</strain>
    </source>
</reference>
<feature type="compositionally biased region" description="Acidic residues" evidence="2">
    <location>
        <begin position="175"/>
        <end position="189"/>
    </location>
</feature>
<dbReference type="PANTHER" id="PTHR36826">
    <property type="entry name" value="PROTEIN ECM13"/>
    <property type="match status" value="1"/>
</dbReference>
<evidence type="ECO:0000256" key="1">
    <source>
        <dbReference type="SAM" id="Coils"/>
    </source>
</evidence>
<protein>
    <submittedName>
        <fullName evidence="3">Uncharacterized protein</fullName>
    </submittedName>
</protein>
<accession>A0ABR3YCD9</accession>